<protein>
    <submittedName>
        <fullName evidence="7">Adenylate/guanylate cyclase domain-containing protein</fullName>
    </submittedName>
</protein>
<dbReference type="PANTHER" id="PTHR43081">
    <property type="entry name" value="ADENYLATE CYCLASE, TERMINAL-DIFFERENTIATION SPECIFIC-RELATED"/>
    <property type="match status" value="1"/>
</dbReference>
<feature type="transmembrane region" description="Helical" evidence="4">
    <location>
        <begin position="229"/>
        <end position="248"/>
    </location>
</feature>
<dbReference type="InterPro" id="IPR029787">
    <property type="entry name" value="Nucleotide_cyclase"/>
</dbReference>
<dbReference type="SMART" id="SM00044">
    <property type="entry name" value="CYCc"/>
    <property type="match status" value="1"/>
</dbReference>
<dbReference type="GO" id="GO:0051536">
    <property type="term" value="F:iron-sulfur cluster binding"/>
    <property type="evidence" value="ECO:0007669"/>
    <property type="project" value="InterPro"/>
</dbReference>
<dbReference type="CDD" id="cd07302">
    <property type="entry name" value="CHD"/>
    <property type="match status" value="1"/>
</dbReference>
<evidence type="ECO:0000259" key="6">
    <source>
        <dbReference type="PROSITE" id="PS51085"/>
    </source>
</evidence>
<evidence type="ECO:0000256" key="4">
    <source>
        <dbReference type="SAM" id="Phobius"/>
    </source>
</evidence>
<keyword evidence="8" id="KW-1185">Reference proteome</keyword>
<dbReference type="InterPro" id="IPR001054">
    <property type="entry name" value="A/G_cyclase"/>
</dbReference>
<dbReference type="Gene3D" id="3.30.70.1230">
    <property type="entry name" value="Nucleotide cyclase"/>
    <property type="match status" value="1"/>
</dbReference>
<evidence type="ECO:0000256" key="3">
    <source>
        <dbReference type="ARBA" id="ARBA00023136"/>
    </source>
</evidence>
<dbReference type="PANTHER" id="PTHR43081:SF17">
    <property type="entry name" value="BLL5647 PROTEIN"/>
    <property type="match status" value="1"/>
</dbReference>
<feature type="domain" description="2Fe-2S ferredoxin-type" evidence="6">
    <location>
        <begin position="256"/>
        <end position="351"/>
    </location>
</feature>
<name>A0A371XHM8_9HYPH</name>
<comment type="subcellular location">
    <subcellularLocation>
        <location evidence="1">Cell membrane</location>
        <topology evidence="1">Multi-pass membrane protein</topology>
    </subcellularLocation>
</comment>
<organism evidence="7 8">
    <name type="scientific">Mesorhizobium denitrificans</name>
    <dbReference type="NCBI Taxonomy" id="2294114"/>
    <lineage>
        <taxon>Bacteria</taxon>
        <taxon>Pseudomonadati</taxon>
        <taxon>Pseudomonadota</taxon>
        <taxon>Alphaproteobacteria</taxon>
        <taxon>Hyphomicrobiales</taxon>
        <taxon>Phyllobacteriaceae</taxon>
        <taxon>Mesorhizobium</taxon>
    </lineage>
</organism>
<dbReference type="Pfam" id="PF00211">
    <property type="entry name" value="Guanylate_cyc"/>
    <property type="match status" value="1"/>
</dbReference>
<sequence>MSRNPNVPIRGNLDRRLRTLRLYSGLVLFSFVLLHFLNHMLMLVSLNAAEAVRPWFLAIWRNPVGTTLFLGALLTHVALTLRSLYRRRTLVMPAREACQVLLGLLIPMLVAEHVIGTRFNFQLTGIADSYHYVANTLWVESPGAGVRQIVAVFVVWIHACLGIYFWQRQQPWFEKAAAPLLVVAALVPVLTALAFVAGGRAVAETGFALAPTDLEKLRAAASTKAEVNYLVYGIYGAALLVVLILRVVRELRERAHTIEVRYADGRVSRVPMGYSVLEASRLAGIPHHAVCGGRGRCSTCRVVVLENLAEQPLSRAVEAATLERIHAPPDVRLACQLRPVTDIKVSLVLAAGENILGETVRASPAPGREREVAVLFCDIRDFTRITSDSLPFDTVFLLNRYFAVVGRAVEQAGGRLDKFIGDGAMAIFGLETEPDIACRQALEAAKAIIEGLDRVSRELDPDLAQPLRVAIGIHSGPAIAGTMGYGRAMNVTVIGDTVNVASRLETLAKELDAAIVISRHAAEQSKLELKAYAFQKVEIRGHSAPLEVCVIGPLAARKMDTQKLAREEESAA</sequence>
<dbReference type="AlphaFoldDB" id="A0A371XHM8"/>
<dbReference type="Pfam" id="PF00111">
    <property type="entry name" value="Fer2"/>
    <property type="match status" value="1"/>
</dbReference>
<dbReference type="InterPro" id="IPR036010">
    <property type="entry name" value="2Fe-2S_ferredoxin-like_sf"/>
</dbReference>
<dbReference type="RefSeq" id="WP_116622979.1">
    <property type="nucleotide sequence ID" value="NZ_QURN01000004.1"/>
</dbReference>
<accession>A0A371XHM8</accession>
<dbReference type="PROSITE" id="PS51085">
    <property type="entry name" value="2FE2S_FER_2"/>
    <property type="match status" value="1"/>
</dbReference>
<dbReference type="InterPro" id="IPR034804">
    <property type="entry name" value="SQR/QFR_C/D"/>
</dbReference>
<keyword evidence="4" id="KW-0812">Transmembrane</keyword>
<evidence type="ECO:0000259" key="5">
    <source>
        <dbReference type="PROSITE" id="PS50125"/>
    </source>
</evidence>
<feature type="transmembrane region" description="Helical" evidence="4">
    <location>
        <begin position="178"/>
        <end position="197"/>
    </location>
</feature>
<keyword evidence="3 4" id="KW-0472">Membrane</keyword>
<evidence type="ECO:0000256" key="2">
    <source>
        <dbReference type="ARBA" id="ARBA00022475"/>
    </source>
</evidence>
<feature type="transmembrane region" description="Helical" evidence="4">
    <location>
        <begin position="145"/>
        <end position="166"/>
    </location>
</feature>
<dbReference type="SUPFAM" id="SSF54292">
    <property type="entry name" value="2Fe-2S ferredoxin-like"/>
    <property type="match status" value="1"/>
</dbReference>
<dbReference type="InterPro" id="IPR050697">
    <property type="entry name" value="Adenylyl/Guanylyl_Cyclase_3/4"/>
</dbReference>
<dbReference type="Proteomes" id="UP000262379">
    <property type="component" value="Unassembled WGS sequence"/>
</dbReference>
<proteinExistence type="predicted"/>
<dbReference type="SUPFAM" id="SSF55073">
    <property type="entry name" value="Nucleotide cyclase"/>
    <property type="match status" value="1"/>
</dbReference>
<keyword evidence="4" id="KW-1133">Transmembrane helix</keyword>
<dbReference type="GO" id="GO:0004016">
    <property type="term" value="F:adenylate cyclase activity"/>
    <property type="evidence" value="ECO:0007669"/>
    <property type="project" value="UniProtKB-ARBA"/>
</dbReference>
<comment type="caution">
    <text evidence="7">The sequence shown here is derived from an EMBL/GenBank/DDBJ whole genome shotgun (WGS) entry which is preliminary data.</text>
</comment>
<dbReference type="GO" id="GO:0035556">
    <property type="term" value="P:intracellular signal transduction"/>
    <property type="evidence" value="ECO:0007669"/>
    <property type="project" value="InterPro"/>
</dbReference>
<dbReference type="SUPFAM" id="SSF81343">
    <property type="entry name" value="Fumarate reductase respiratory complex transmembrane subunits"/>
    <property type="match status" value="1"/>
</dbReference>
<evidence type="ECO:0000313" key="7">
    <source>
        <dbReference type="EMBL" id="RFC68544.1"/>
    </source>
</evidence>
<evidence type="ECO:0000256" key="1">
    <source>
        <dbReference type="ARBA" id="ARBA00004651"/>
    </source>
</evidence>
<gene>
    <name evidence="7" type="ORF">DY251_06125</name>
</gene>
<feature type="domain" description="Guanylate cyclase" evidence="5">
    <location>
        <begin position="373"/>
        <end position="505"/>
    </location>
</feature>
<dbReference type="PROSITE" id="PS50125">
    <property type="entry name" value="GUANYLATE_CYCLASE_2"/>
    <property type="match status" value="1"/>
</dbReference>
<dbReference type="GO" id="GO:0006171">
    <property type="term" value="P:cAMP biosynthetic process"/>
    <property type="evidence" value="ECO:0007669"/>
    <property type="project" value="TreeGrafter"/>
</dbReference>
<dbReference type="Gene3D" id="3.10.20.30">
    <property type="match status" value="1"/>
</dbReference>
<dbReference type="GO" id="GO:0005886">
    <property type="term" value="C:plasma membrane"/>
    <property type="evidence" value="ECO:0007669"/>
    <property type="project" value="UniProtKB-SubCell"/>
</dbReference>
<dbReference type="InterPro" id="IPR001041">
    <property type="entry name" value="2Fe-2S_ferredoxin-type"/>
</dbReference>
<feature type="transmembrane region" description="Helical" evidence="4">
    <location>
        <begin position="20"/>
        <end position="44"/>
    </location>
</feature>
<dbReference type="EMBL" id="QURN01000004">
    <property type="protein sequence ID" value="RFC68544.1"/>
    <property type="molecule type" value="Genomic_DNA"/>
</dbReference>
<dbReference type="InterPro" id="IPR012675">
    <property type="entry name" value="Beta-grasp_dom_sf"/>
</dbReference>
<reference evidence="8" key="1">
    <citation type="submission" date="2018-08" db="EMBL/GenBank/DDBJ databases">
        <authorList>
            <person name="Im W.T."/>
        </authorList>
    </citation>
    <scope>NUCLEOTIDE SEQUENCE [LARGE SCALE GENOMIC DNA]</scope>
    <source>
        <strain evidence="8">LA-28</strain>
    </source>
</reference>
<feature type="transmembrane region" description="Helical" evidence="4">
    <location>
        <begin position="97"/>
        <end position="115"/>
    </location>
</feature>
<keyword evidence="2" id="KW-1003">Cell membrane</keyword>
<dbReference type="CDD" id="cd00207">
    <property type="entry name" value="fer2"/>
    <property type="match status" value="1"/>
</dbReference>
<evidence type="ECO:0000313" key="8">
    <source>
        <dbReference type="Proteomes" id="UP000262379"/>
    </source>
</evidence>
<feature type="transmembrane region" description="Helical" evidence="4">
    <location>
        <begin position="64"/>
        <end position="85"/>
    </location>
</feature>